<evidence type="ECO:0000256" key="1">
    <source>
        <dbReference type="ARBA" id="ARBA00004418"/>
    </source>
</evidence>
<comment type="subcellular location">
    <subcellularLocation>
        <location evidence="1">Periplasm</location>
    </subcellularLocation>
</comment>
<feature type="domain" description="Solute-binding protein family 5" evidence="3">
    <location>
        <begin position="105"/>
        <end position="455"/>
    </location>
</feature>
<evidence type="ECO:0000256" key="2">
    <source>
        <dbReference type="ARBA" id="ARBA00005695"/>
    </source>
</evidence>
<dbReference type="CDD" id="cd08503">
    <property type="entry name" value="PBP2_NikA_DppA_OppA_like_17"/>
    <property type="match status" value="1"/>
</dbReference>
<dbReference type="InterPro" id="IPR039424">
    <property type="entry name" value="SBP_5"/>
</dbReference>
<evidence type="ECO:0000313" key="4">
    <source>
        <dbReference type="EMBL" id="CAB01955.1"/>
    </source>
</evidence>
<accession>P96429</accession>
<dbReference type="SUPFAM" id="SSF53850">
    <property type="entry name" value="Periplasmic binding protein-like II"/>
    <property type="match status" value="1"/>
</dbReference>
<sequence>VSMEERKSMAGELEFMSREVVSGRLSRRDFLGRAAALGVTLASAQVLLGNAARASGPVKGGILRAGLVGGESTNSLDPATWASQVPYTFGRCWGEQLLEVSPAGEIEYRLAESYEASKDAKTWAFTIRKGVTFHNGKELTPADVVATFERHADKNSKSAALPFVQEFETIKADGDKVVITLRQPNADMPFIVSDYHLMIQPNGGKDDPTAGIGTGPYKVVVNEPGVKHVGERQDGYWGAAERGHADQIEITVINDATARTASLQAGGVHIINRIEPKIVALVKRIPGVTIRNVPGKGHYVLIAHCNTAPFDNNDLRLALKYAVDREEMVAKILAGYGTVGNDTPMIKGYPLFDDDIEQRVFDPDRAKFHFKKSGHDGSILLRTSDVAFPGAVDAAQLFQASAAKCGIDVELKREPGDGYWSDVWNKQPFSMSYWTGRPTQDQVYSIAYLSKAEWNDTRFFREDFDKLIFAARGELDEAKRKVLYREAAMILRDEGGVIAPMFNNYIDATSDKVGGWVDDPNGELMGGHALTKCWLAA</sequence>
<dbReference type="Gene3D" id="3.10.105.10">
    <property type="entry name" value="Dipeptide-binding Protein, Domain 3"/>
    <property type="match status" value="1"/>
</dbReference>
<dbReference type="InterPro" id="IPR019546">
    <property type="entry name" value="TAT_signal_bac_arc"/>
</dbReference>
<dbReference type="GO" id="GO:1904680">
    <property type="term" value="F:peptide transmembrane transporter activity"/>
    <property type="evidence" value="ECO:0007669"/>
    <property type="project" value="TreeGrafter"/>
</dbReference>
<organism evidence="4">
    <name type="scientific">Rhizobium meliloti</name>
    <name type="common">Ensifer meliloti</name>
    <name type="synonym">Sinorhizobium meliloti</name>
    <dbReference type="NCBI Taxonomy" id="382"/>
    <lineage>
        <taxon>Bacteria</taxon>
        <taxon>Pseudomonadati</taxon>
        <taxon>Pseudomonadota</taxon>
        <taxon>Alphaproteobacteria</taxon>
        <taxon>Hyphomicrobiales</taxon>
        <taxon>Rhizobiaceae</taxon>
        <taxon>Sinorhizobium/Ensifer group</taxon>
        <taxon>Sinorhizobium</taxon>
    </lineage>
</organism>
<dbReference type="Gene3D" id="3.40.190.10">
    <property type="entry name" value="Periplasmic binding protein-like II"/>
    <property type="match status" value="1"/>
</dbReference>
<dbReference type="InterPro" id="IPR000914">
    <property type="entry name" value="SBP_5_dom"/>
</dbReference>
<protein>
    <submittedName>
        <fullName evidence="4">ORF23</fullName>
    </submittedName>
</protein>
<dbReference type="GO" id="GO:0015833">
    <property type="term" value="P:peptide transport"/>
    <property type="evidence" value="ECO:0007669"/>
    <property type="project" value="TreeGrafter"/>
</dbReference>
<dbReference type="AlphaFoldDB" id="P96429"/>
<dbReference type="GO" id="GO:0030288">
    <property type="term" value="C:outer membrane-bounded periplasmic space"/>
    <property type="evidence" value="ECO:0007669"/>
    <property type="project" value="UniProtKB-ARBA"/>
</dbReference>
<dbReference type="PIRSF" id="PIRSF002741">
    <property type="entry name" value="MppA"/>
    <property type="match status" value="1"/>
</dbReference>
<dbReference type="EMBL" id="Z79692">
    <property type="protein sequence ID" value="CAB01955.1"/>
    <property type="molecule type" value="Genomic_DNA"/>
</dbReference>
<dbReference type="PANTHER" id="PTHR30290">
    <property type="entry name" value="PERIPLASMIC BINDING COMPONENT OF ABC TRANSPORTER"/>
    <property type="match status" value="1"/>
</dbReference>
<evidence type="ECO:0000259" key="3">
    <source>
        <dbReference type="Pfam" id="PF00496"/>
    </source>
</evidence>
<proteinExistence type="inferred from homology"/>
<dbReference type="InterPro" id="IPR006311">
    <property type="entry name" value="TAT_signal"/>
</dbReference>
<dbReference type="NCBIfam" id="TIGR01409">
    <property type="entry name" value="TAT_signal_seq"/>
    <property type="match status" value="1"/>
</dbReference>
<dbReference type="GO" id="GO:0043190">
    <property type="term" value="C:ATP-binding cassette (ABC) transporter complex"/>
    <property type="evidence" value="ECO:0007669"/>
    <property type="project" value="InterPro"/>
</dbReference>
<dbReference type="InterPro" id="IPR030678">
    <property type="entry name" value="Peptide/Ni-bd"/>
</dbReference>
<reference evidence="4" key="1">
    <citation type="journal article" date="1997" name="J. Bacteriol.">
        <title>The 32-kilobase exp gene cluster of Rhizobium meliloti directing the biosynthesis of galactoglucan: genetic organization and properties of the encoded gene products.</title>
        <authorList>
            <person name="Becker A."/>
            <person name="Rueberg S."/>
            <person name="Kuester H."/>
            <person name="Roxlau A.A."/>
            <person name="Keller M."/>
            <person name="Ivashina T."/>
            <person name="Cheng H."/>
            <person name="Walker G.C."/>
            <person name="Puehler A."/>
        </authorList>
    </citation>
    <scope>NUCLEOTIDE SEQUENCE</scope>
    <source>
        <strain evidence="4">Rm2011</strain>
    </source>
</reference>
<comment type="similarity">
    <text evidence="2">Belongs to the bacterial solute-binding protein 5 family.</text>
</comment>
<dbReference type="Pfam" id="PF00496">
    <property type="entry name" value="SBP_bac_5"/>
    <property type="match status" value="1"/>
</dbReference>
<dbReference type="PROSITE" id="PS51318">
    <property type="entry name" value="TAT"/>
    <property type="match status" value="1"/>
</dbReference>
<name>P96429_RHIML</name>